<evidence type="ECO:0000313" key="6">
    <source>
        <dbReference type="Proteomes" id="UP000531561"/>
    </source>
</evidence>
<accession>A0A8H6ANQ1</accession>
<name>A0A8H6ANQ1_9HELO</name>
<dbReference type="OrthoDB" id="6132182at2759"/>
<dbReference type="EMBL" id="JABFCT010000013">
    <property type="protein sequence ID" value="KAF5870718.1"/>
    <property type="molecule type" value="Genomic_DNA"/>
</dbReference>
<dbReference type="GeneID" id="59263307"/>
<keyword evidence="3" id="KW-0812">Transmembrane</keyword>
<dbReference type="SUPFAM" id="SSF48056">
    <property type="entry name" value="Di-copper centre-containing domain"/>
    <property type="match status" value="1"/>
</dbReference>
<dbReference type="PANTHER" id="PTHR11474:SF126">
    <property type="entry name" value="TYROSINASE-LIKE PROTEIN TYR-1-RELATED"/>
    <property type="match status" value="1"/>
</dbReference>
<sequence length="335" mass="38288">MYSQTALFFSKRQSYISLENSEDEELKIGNSPQSRGDKQTTVEINLSGIIAIVFLLTLSIISVWALFIQNIINWSAVPTPSITFSATCVSPPIRREWRILSTSARERYIDAVQCLTTKPFRVRNNGSLYDDFPCIHQQTAPTAHSAATFLAWHRYFIHVYEDALRNECSYKGDLPCVMDGPFAGLEAMFYGGDYKPHCLSPGFSTGESLQELSELIRPDVVDEIMQEKEFKNFAERLEKNAHQFVSGSIRGDFSKFTGPYDPVFFLHHANLDRLWWGWQQQEPENRLFAYDGKTPRVATSPTVQLADMLSVEELKRQISVREVMPTNSGIFCYQY</sequence>
<feature type="transmembrane region" description="Helical" evidence="3">
    <location>
        <begin position="44"/>
        <end position="67"/>
    </location>
</feature>
<evidence type="ECO:0000256" key="3">
    <source>
        <dbReference type="SAM" id="Phobius"/>
    </source>
</evidence>
<protein>
    <submittedName>
        <fullName evidence="5">Putative tyrosinase-like protein</fullName>
    </submittedName>
</protein>
<dbReference type="InterPro" id="IPR008922">
    <property type="entry name" value="Di-copper_centre_dom_sf"/>
</dbReference>
<dbReference type="AlphaFoldDB" id="A0A8H6ANQ1"/>
<reference evidence="5 6" key="1">
    <citation type="journal article" date="2020" name="Phytopathology">
        <title>A high-quality genome resource of Botrytis fragariae, a new and rapidly spreading fungal pathogen causing strawberry gray mold in the U.S.A.</title>
        <authorList>
            <person name="Wu Y."/>
            <person name="Saski C.A."/>
            <person name="Schnabel G."/>
            <person name="Xiao S."/>
            <person name="Hu M."/>
        </authorList>
    </citation>
    <scope>NUCLEOTIDE SEQUENCE [LARGE SCALE GENOMIC DNA]</scope>
    <source>
        <strain evidence="5 6">BVB16</strain>
    </source>
</reference>
<gene>
    <name evidence="5" type="ORF">Bfra_009269</name>
</gene>
<dbReference type="Pfam" id="PF00264">
    <property type="entry name" value="Tyrosinase"/>
    <property type="match status" value="2"/>
</dbReference>
<comment type="caution">
    <text evidence="5">The sequence shown here is derived from an EMBL/GenBank/DDBJ whole genome shotgun (WGS) entry which is preliminary data.</text>
</comment>
<feature type="domain" description="Tyrosinase copper-binding" evidence="4">
    <location>
        <begin position="261"/>
        <end position="272"/>
    </location>
</feature>
<evidence type="ECO:0000256" key="1">
    <source>
        <dbReference type="ARBA" id="ARBA00022723"/>
    </source>
</evidence>
<keyword evidence="3" id="KW-1133">Transmembrane helix</keyword>
<evidence type="ECO:0000256" key="2">
    <source>
        <dbReference type="ARBA" id="ARBA00023008"/>
    </source>
</evidence>
<keyword evidence="2" id="KW-0186">Copper</keyword>
<dbReference type="InterPro" id="IPR002227">
    <property type="entry name" value="Tyrosinase_Cu-bd"/>
</dbReference>
<evidence type="ECO:0000259" key="4">
    <source>
        <dbReference type="PROSITE" id="PS00498"/>
    </source>
</evidence>
<organism evidence="5 6">
    <name type="scientific">Botrytis fragariae</name>
    <dbReference type="NCBI Taxonomy" id="1964551"/>
    <lineage>
        <taxon>Eukaryota</taxon>
        <taxon>Fungi</taxon>
        <taxon>Dikarya</taxon>
        <taxon>Ascomycota</taxon>
        <taxon>Pezizomycotina</taxon>
        <taxon>Leotiomycetes</taxon>
        <taxon>Helotiales</taxon>
        <taxon>Sclerotiniaceae</taxon>
        <taxon>Botrytis</taxon>
    </lineage>
</organism>
<keyword evidence="6" id="KW-1185">Reference proteome</keyword>
<dbReference type="GO" id="GO:0016491">
    <property type="term" value="F:oxidoreductase activity"/>
    <property type="evidence" value="ECO:0007669"/>
    <property type="project" value="InterPro"/>
</dbReference>
<dbReference type="PANTHER" id="PTHR11474">
    <property type="entry name" value="TYROSINASE FAMILY MEMBER"/>
    <property type="match status" value="1"/>
</dbReference>
<dbReference type="PROSITE" id="PS00498">
    <property type="entry name" value="TYROSINASE_2"/>
    <property type="match status" value="1"/>
</dbReference>
<dbReference type="InterPro" id="IPR050316">
    <property type="entry name" value="Tyrosinase/Hemocyanin"/>
</dbReference>
<dbReference type="RefSeq" id="XP_037189665.1">
    <property type="nucleotide sequence ID" value="XM_037339615.1"/>
</dbReference>
<keyword evidence="1" id="KW-0479">Metal-binding</keyword>
<dbReference type="Gene3D" id="1.10.1280.10">
    <property type="entry name" value="Di-copper center containing domain from catechol oxidase"/>
    <property type="match status" value="2"/>
</dbReference>
<evidence type="ECO:0000313" key="5">
    <source>
        <dbReference type="EMBL" id="KAF5870718.1"/>
    </source>
</evidence>
<proteinExistence type="predicted"/>
<dbReference type="GO" id="GO:0046872">
    <property type="term" value="F:metal ion binding"/>
    <property type="evidence" value="ECO:0007669"/>
    <property type="project" value="UniProtKB-KW"/>
</dbReference>
<keyword evidence="3" id="KW-0472">Membrane</keyword>
<dbReference type="Proteomes" id="UP000531561">
    <property type="component" value="Unassembled WGS sequence"/>
</dbReference>